<protein>
    <recommendedName>
        <fullName evidence="4">Cyanovirin-N domain-containing protein</fullName>
    </recommendedName>
</protein>
<reference evidence="2 3" key="1">
    <citation type="submission" date="2015-07" db="EMBL/GenBank/DDBJ databases">
        <title>Comparative genomics of the Sigatoka disease complex on banana suggests a link between parallel evolutionary changes in Pseudocercospora fijiensis and Pseudocercospora eumusae and increased virulence on the banana host.</title>
        <authorList>
            <person name="Chang T.-C."/>
            <person name="Salvucci A."/>
            <person name="Crous P.W."/>
            <person name="Stergiopoulos I."/>
        </authorList>
    </citation>
    <scope>NUCLEOTIDE SEQUENCE [LARGE SCALE GENOMIC DNA]</scope>
    <source>
        <strain evidence="2 3">CBS 116634</strain>
    </source>
</reference>
<organism evidence="2 3">
    <name type="scientific">Pseudocercospora musae</name>
    <dbReference type="NCBI Taxonomy" id="113226"/>
    <lineage>
        <taxon>Eukaryota</taxon>
        <taxon>Fungi</taxon>
        <taxon>Dikarya</taxon>
        <taxon>Ascomycota</taxon>
        <taxon>Pezizomycotina</taxon>
        <taxon>Dothideomycetes</taxon>
        <taxon>Dothideomycetidae</taxon>
        <taxon>Mycosphaerellales</taxon>
        <taxon>Mycosphaerellaceae</taxon>
        <taxon>Pseudocercospora</taxon>
    </lineage>
</organism>
<feature type="signal peptide" evidence="1">
    <location>
        <begin position="1"/>
        <end position="20"/>
    </location>
</feature>
<keyword evidence="1" id="KW-0732">Signal</keyword>
<feature type="chain" id="PRO_5007297133" description="Cyanovirin-N domain-containing protein" evidence="1">
    <location>
        <begin position="21"/>
        <end position="121"/>
    </location>
</feature>
<evidence type="ECO:0000313" key="2">
    <source>
        <dbReference type="EMBL" id="KXT09154.1"/>
    </source>
</evidence>
<comment type="caution">
    <text evidence="2">The sequence shown here is derived from an EMBL/GenBank/DDBJ whole genome shotgun (WGS) entry which is preliminary data.</text>
</comment>
<proteinExistence type="predicted"/>
<gene>
    <name evidence="2" type="ORF">AC579_7304</name>
</gene>
<evidence type="ECO:0008006" key="4">
    <source>
        <dbReference type="Google" id="ProtNLM"/>
    </source>
</evidence>
<dbReference type="AlphaFoldDB" id="A0A139I389"/>
<accession>A0A139I389</accession>
<dbReference type="Proteomes" id="UP000073492">
    <property type="component" value="Unassembled WGS sequence"/>
</dbReference>
<evidence type="ECO:0000256" key="1">
    <source>
        <dbReference type="SAM" id="SignalP"/>
    </source>
</evidence>
<sequence>MKGFMLSMFAALVCQRVVDNGIVCAVFTAEKVNSCAIALSVTCKAGHRSSRASLGSLTIIEFEGSSRYWDSEHGLSSLGLSIDEVCLGVGSSTNLTCGSSQRIIRPLFLSYGLDNAVVDVQ</sequence>
<name>A0A139I389_9PEZI</name>
<dbReference type="EMBL" id="LFZO01000367">
    <property type="protein sequence ID" value="KXT09154.1"/>
    <property type="molecule type" value="Genomic_DNA"/>
</dbReference>
<keyword evidence="3" id="KW-1185">Reference proteome</keyword>
<evidence type="ECO:0000313" key="3">
    <source>
        <dbReference type="Proteomes" id="UP000073492"/>
    </source>
</evidence>